<reference evidence="11 12" key="1">
    <citation type="journal article" date="2019" name="Nat. Med.">
        <title>A library of human gut bacterial isolates paired with longitudinal multiomics data enables mechanistic microbiome research.</title>
        <authorList>
            <person name="Poyet M."/>
            <person name="Groussin M."/>
            <person name="Gibbons S.M."/>
            <person name="Avila-Pacheco J."/>
            <person name="Jiang X."/>
            <person name="Kearney S.M."/>
            <person name="Perrotta A.R."/>
            <person name="Berdy B."/>
            <person name="Zhao S."/>
            <person name="Lieberman T.D."/>
            <person name="Swanson P.K."/>
            <person name="Smith M."/>
            <person name="Roesemann S."/>
            <person name="Alexander J.E."/>
            <person name="Rich S.A."/>
            <person name="Livny J."/>
            <person name="Vlamakis H."/>
            <person name="Clish C."/>
            <person name="Bullock K."/>
            <person name="Deik A."/>
            <person name="Scott J."/>
            <person name="Pierce K.A."/>
            <person name="Xavier R.J."/>
            <person name="Alm E.J."/>
        </authorList>
    </citation>
    <scope>NUCLEOTIDE SEQUENCE [LARGE SCALE GENOMIC DNA]</scope>
    <source>
        <strain evidence="11 12">BIOML-A58</strain>
    </source>
</reference>
<keyword evidence="5 11" id="KW-0808">Transferase</keyword>
<dbReference type="GO" id="GO:0016740">
    <property type="term" value="F:transferase activity"/>
    <property type="evidence" value="ECO:0007669"/>
    <property type="project" value="UniProtKB-KW"/>
</dbReference>
<comment type="catalytic activity">
    <reaction evidence="10">
        <text>L-threonyl-[protein] + FAD = FMN-L-threonyl-[protein] + AMP + H(+)</text>
        <dbReference type="Rhea" id="RHEA:36847"/>
        <dbReference type="Rhea" id="RHEA-COMP:11060"/>
        <dbReference type="Rhea" id="RHEA-COMP:11061"/>
        <dbReference type="ChEBI" id="CHEBI:15378"/>
        <dbReference type="ChEBI" id="CHEBI:30013"/>
        <dbReference type="ChEBI" id="CHEBI:57692"/>
        <dbReference type="ChEBI" id="CHEBI:74257"/>
        <dbReference type="ChEBI" id="CHEBI:456215"/>
        <dbReference type="EC" id="2.7.1.180"/>
    </reaction>
</comment>
<dbReference type="Gene3D" id="3.10.520.10">
    <property type="entry name" value="ApbE-like domains"/>
    <property type="match status" value="1"/>
</dbReference>
<dbReference type="PANTHER" id="PTHR30040">
    <property type="entry name" value="THIAMINE BIOSYNTHESIS LIPOPROTEIN APBE"/>
    <property type="match status" value="1"/>
</dbReference>
<organism evidence="11 12">
    <name type="scientific">Bacteroides xylanisolvens</name>
    <dbReference type="NCBI Taxonomy" id="371601"/>
    <lineage>
        <taxon>Bacteria</taxon>
        <taxon>Pseudomonadati</taxon>
        <taxon>Bacteroidota</taxon>
        <taxon>Bacteroidia</taxon>
        <taxon>Bacteroidales</taxon>
        <taxon>Bacteroidaceae</taxon>
        <taxon>Bacteroides</taxon>
    </lineage>
</organism>
<evidence type="ECO:0000256" key="2">
    <source>
        <dbReference type="ARBA" id="ARBA00011955"/>
    </source>
</evidence>
<keyword evidence="8" id="KW-0460">Magnesium</keyword>
<accession>A0A7J5PWF5</accession>
<evidence type="ECO:0000256" key="4">
    <source>
        <dbReference type="ARBA" id="ARBA00022630"/>
    </source>
</evidence>
<dbReference type="AlphaFoldDB" id="A0A7J5PWF5"/>
<dbReference type="GO" id="GO:0046872">
    <property type="term" value="F:metal ion binding"/>
    <property type="evidence" value="ECO:0007669"/>
    <property type="project" value="UniProtKB-KW"/>
</dbReference>
<evidence type="ECO:0000256" key="3">
    <source>
        <dbReference type="ARBA" id="ARBA00016337"/>
    </source>
</evidence>
<evidence type="ECO:0000313" key="11">
    <source>
        <dbReference type="EMBL" id="KAB6147359.1"/>
    </source>
</evidence>
<protein>
    <recommendedName>
        <fullName evidence="3">FAD:protein FMN transferase</fullName>
        <ecNumber evidence="2">2.7.1.180</ecNumber>
    </recommendedName>
    <alternativeName>
        <fullName evidence="9">Flavin transferase</fullName>
    </alternativeName>
</protein>
<proteinExistence type="predicted"/>
<evidence type="ECO:0000256" key="6">
    <source>
        <dbReference type="ARBA" id="ARBA00022723"/>
    </source>
</evidence>
<keyword evidence="4" id="KW-0285">Flavoprotein</keyword>
<evidence type="ECO:0000256" key="1">
    <source>
        <dbReference type="ARBA" id="ARBA00001946"/>
    </source>
</evidence>
<evidence type="ECO:0000256" key="9">
    <source>
        <dbReference type="ARBA" id="ARBA00031306"/>
    </source>
</evidence>
<gene>
    <name evidence="11" type="ORF">GA398_12120</name>
</gene>
<keyword evidence="6" id="KW-0479">Metal-binding</keyword>
<name>A0A7J5PWF5_9BACE</name>
<evidence type="ECO:0000256" key="7">
    <source>
        <dbReference type="ARBA" id="ARBA00022827"/>
    </source>
</evidence>
<dbReference type="Proteomes" id="UP000434604">
    <property type="component" value="Unassembled WGS sequence"/>
</dbReference>
<dbReference type="PANTHER" id="PTHR30040:SF2">
    <property type="entry name" value="FAD:PROTEIN FMN TRANSFERASE"/>
    <property type="match status" value="1"/>
</dbReference>
<dbReference type="SUPFAM" id="SSF143631">
    <property type="entry name" value="ApbE-like"/>
    <property type="match status" value="1"/>
</dbReference>
<evidence type="ECO:0000256" key="10">
    <source>
        <dbReference type="ARBA" id="ARBA00048540"/>
    </source>
</evidence>
<dbReference type="InterPro" id="IPR003374">
    <property type="entry name" value="ApbE-like_sf"/>
</dbReference>
<dbReference type="InterPro" id="IPR024932">
    <property type="entry name" value="ApbE"/>
</dbReference>
<dbReference type="RefSeq" id="WP_151934782.1">
    <property type="nucleotide sequence ID" value="NZ_JBCHGU010000012.1"/>
</dbReference>
<comment type="caution">
    <text evidence="11">The sequence shown here is derived from an EMBL/GenBank/DDBJ whole genome shotgun (WGS) entry which is preliminary data.</text>
</comment>
<dbReference type="EMBL" id="WDED01000016">
    <property type="protein sequence ID" value="KAB6147359.1"/>
    <property type="molecule type" value="Genomic_DNA"/>
</dbReference>
<evidence type="ECO:0000256" key="8">
    <source>
        <dbReference type="ARBA" id="ARBA00022842"/>
    </source>
</evidence>
<keyword evidence="7" id="KW-0274">FAD</keyword>
<evidence type="ECO:0000313" key="12">
    <source>
        <dbReference type="Proteomes" id="UP000434604"/>
    </source>
</evidence>
<sequence length="275" mass="31243">MQNIFKQLHGEKGVLYSWYEAMHTRIDLIICNKTKEESILITQLIEKEIQRIEKVSNRFDETSELFNLNQTAHIKPVSVSDELYSILSDCCDLHVQTCQCFDITIQSVPQLANRMGKLIMDDIQKTVYFTRKGISLDLCGYIKGYVLDCIRKILETNHISDALINLGNSSILAIGNQPLGQGWKIELGSPNFNATIDKSIILKNETLTTSGNKRVKQRHIKHPITNQWITGIREVSVVTSTGKEGEALSKALFVATEQERSKILANFSFPYFIFK</sequence>
<dbReference type="EC" id="2.7.1.180" evidence="2"/>
<evidence type="ECO:0000256" key="5">
    <source>
        <dbReference type="ARBA" id="ARBA00022679"/>
    </source>
</evidence>
<dbReference type="Pfam" id="PF02424">
    <property type="entry name" value="ApbE"/>
    <property type="match status" value="1"/>
</dbReference>
<comment type="cofactor">
    <cofactor evidence="1">
        <name>Mg(2+)</name>
        <dbReference type="ChEBI" id="CHEBI:18420"/>
    </cofactor>
</comment>